<gene>
    <name evidence="3" type="ORF">A45J_1194</name>
</gene>
<evidence type="ECO:0000313" key="3">
    <source>
        <dbReference type="EMBL" id="GER93453.1"/>
    </source>
</evidence>
<keyword evidence="2" id="KW-1133">Transmembrane helix</keyword>
<feature type="compositionally biased region" description="Basic and acidic residues" evidence="1">
    <location>
        <begin position="90"/>
        <end position="104"/>
    </location>
</feature>
<accession>A0A5J4L121</accession>
<dbReference type="EMBL" id="BLAB01000001">
    <property type="protein sequence ID" value="GER93453.1"/>
    <property type="molecule type" value="Genomic_DNA"/>
</dbReference>
<protein>
    <recommendedName>
        <fullName evidence="4">Cobalt transporter</fullName>
    </recommendedName>
</protein>
<feature type="transmembrane region" description="Helical" evidence="2">
    <location>
        <begin position="63"/>
        <end position="83"/>
    </location>
</feature>
<feature type="region of interest" description="Disordered" evidence="1">
    <location>
        <begin position="90"/>
        <end position="116"/>
    </location>
</feature>
<evidence type="ECO:0000256" key="2">
    <source>
        <dbReference type="SAM" id="Phobius"/>
    </source>
</evidence>
<reference evidence="3" key="1">
    <citation type="submission" date="2019-10" db="EMBL/GenBank/DDBJ databases">
        <title>Metagenomic sequencing of thiosulfate-disproportionating enrichment culture.</title>
        <authorList>
            <person name="Umezawa K."/>
            <person name="Kojima H."/>
            <person name="Fukui M."/>
        </authorList>
    </citation>
    <scope>NUCLEOTIDE SEQUENCE</scope>
    <source>
        <strain evidence="3">45J</strain>
    </source>
</reference>
<proteinExistence type="predicted"/>
<organism evidence="3">
    <name type="scientific">hot springs metagenome</name>
    <dbReference type="NCBI Taxonomy" id="433727"/>
    <lineage>
        <taxon>unclassified sequences</taxon>
        <taxon>metagenomes</taxon>
        <taxon>ecological metagenomes</taxon>
    </lineage>
</organism>
<keyword evidence="2" id="KW-0812">Transmembrane</keyword>
<comment type="caution">
    <text evidence="3">The sequence shown here is derived from an EMBL/GenBank/DDBJ whole genome shotgun (WGS) entry which is preliminary data.</text>
</comment>
<sequence length="116" mass="13073">MRSVKGIKLIIIFLLFTIHCLLFAAAFASEKWPGVDESVVEKYAKEHGREAREPLINTDQGDLLLFVFLLAGAVGGFVAGYYWRALTEERTKNKDQRTQTKEDVNVALSRGQRVSN</sequence>
<evidence type="ECO:0000256" key="1">
    <source>
        <dbReference type="SAM" id="MobiDB-lite"/>
    </source>
</evidence>
<keyword evidence="2" id="KW-0472">Membrane</keyword>
<name>A0A5J4L121_9ZZZZ</name>
<evidence type="ECO:0008006" key="4">
    <source>
        <dbReference type="Google" id="ProtNLM"/>
    </source>
</evidence>
<dbReference type="AlphaFoldDB" id="A0A5J4L121"/>